<gene>
    <name evidence="3" type="ORF">ACFQGH_09400</name>
</gene>
<dbReference type="EMBL" id="JBHSXQ010000003">
    <property type="protein sequence ID" value="MFC6905408.1"/>
    <property type="molecule type" value="Genomic_DNA"/>
</dbReference>
<accession>A0ABD5V1M6</accession>
<evidence type="ECO:0000259" key="2">
    <source>
        <dbReference type="PROSITE" id="PS51770"/>
    </source>
</evidence>
<reference evidence="3 4" key="1">
    <citation type="journal article" date="2019" name="Int. J. Syst. Evol. Microbiol.">
        <title>The Global Catalogue of Microorganisms (GCM) 10K type strain sequencing project: providing services to taxonomists for standard genome sequencing and annotation.</title>
        <authorList>
            <consortium name="The Broad Institute Genomics Platform"/>
            <consortium name="The Broad Institute Genome Sequencing Center for Infectious Disease"/>
            <person name="Wu L."/>
            <person name="Ma J."/>
        </authorList>
    </citation>
    <scope>NUCLEOTIDE SEQUENCE [LARGE SCALE GENOMIC DNA]</scope>
    <source>
        <strain evidence="3 4">CGMCC 1.3240</strain>
    </source>
</reference>
<dbReference type="PROSITE" id="PS51770">
    <property type="entry name" value="HOTDOG_ACOT"/>
    <property type="match status" value="1"/>
</dbReference>
<dbReference type="RefSeq" id="WP_340603932.1">
    <property type="nucleotide sequence ID" value="NZ_JBBMXV010000003.1"/>
</dbReference>
<sequence length="161" mass="17977">MAVPVSDRVSLADSHTEMSEILMPNHTNNLGRALGGSVLHWMDICGAISGRRFAKRQVVTASMDHVDFLGEIELGDIVVVEGYVFDTGRTSMDVKVDVRAERPSEGERRDTASSFFTFVALDDEESPTAVPDLACPTDEQAELRDLALERRRERRERLARE</sequence>
<dbReference type="CDD" id="cd03442">
    <property type="entry name" value="BFIT_BACH"/>
    <property type="match status" value="1"/>
</dbReference>
<proteinExistence type="predicted"/>
<evidence type="ECO:0000256" key="1">
    <source>
        <dbReference type="ARBA" id="ARBA00022801"/>
    </source>
</evidence>
<dbReference type="InterPro" id="IPR033120">
    <property type="entry name" value="HOTDOG_ACOT"/>
</dbReference>
<dbReference type="Proteomes" id="UP001596312">
    <property type="component" value="Unassembled WGS sequence"/>
</dbReference>
<dbReference type="GO" id="GO:0047617">
    <property type="term" value="F:fatty acyl-CoA hydrolase activity"/>
    <property type="evidence" value="ECO:0007669"/>
    <property type="project" value="UniProtKB-EC"/>
</dbReference>
<dbReference type="PANTHER" id="PTHR11049:SF24">
    <property type="entry name" value="CYTOSOLIC ACYL COENZYME A THIOESTER HYDROLASE"/>
    <property type="match status" value="1"/>
</dbReference>
<dbReference type="InterPro" id="IPR006683">
    <property type="entry name" value="Thioestr_dom"/>
</dbReference>
<protein>
    <submittedName>
        <fullName evidence="3">Acyl-CoA thioesterase</fullName>
        <ecNumber evidence="3">3.1.2.20</ecNumber>
    </submittedName>
</protein>
<comment type="caution">
    <text evidence="3">The sequence shown here is derived from an EMBL/GenBank/DDBJ whole genome shotgun (WGS) entry which is preliminary data.</text>
</comment>
<dbReference type="AlphaFoldDB" id="A0ABD5V1M6"/>
<dbReference type="SUPFAM" id="SSF54637">
    <property type="entry name" value="Thioesterase/thiol ester dehydrase-isomerase"/>
    <property type="match status" value="1"/>
</dbReference>
<organism evidence="3 4">
    <name type="scientific">Halalkalicoccus tibetensis</name>
    <dbReference type="NCBI Taxonomy" id="175632"/>
    <lineage>
        <taxon>Archaea</taxon>
        <taxon>Methanobacteriati</taxon>
        <taxon>Methanobacteriota</taxon>
        <taxon>Stenosarchaea group</taxon>
        <taxon>Halobacteria</taxon>
        <taxon>Halobacteriales</taxon>
        <taxon>Halococcaceae</taxon>
        <taxon>Halalkalicoccus</taxon>
    </lineage>
</organism>
<dbReference type="InterPro" id="IPR040170">
    <property type="entry name" value="Cytosol_ACT"/>
</dbReference>
<evidence type="ECO:0000313" key="4">
    <source>
        <dbReference type="Proteomes" id="UP001596312"/>
    </source>
</evidence>
<dbReference type="Gene3D" id="3.10.129.10">
    <property type="entry name" value="Hotdog Thioesterase"/>
    <property type="match status" value="1"/>
</dbReference>
<name>A0ABD5V1M6_9EURY</name>
<dbReference type="InterPro" id="IPR029069">
    <property type="entry name" value="HotDog_dom_sf"/>
</dbReference>
<dbReference type="Pfam" id="PF03061">
    <property type="entry name" value="4HBT"/>
    <property type="match status" value="1"/>
</dbReference>
<feature type="domain" description="HotDog ACOT-type" evidence="2">
    <location>
        <begin position="12"/>
        <end position="124"/>
    </location>
</feature>
<dbReference type="PANTHER" id="PTHR11049">
    <property type="entry name" value="ACYL COENZYME A THIOESTER HYDROLASE"/>
    <property type="match status" value="1"/>
</dbReference>
<dbReference type="EC" id="3.1.2.20" evidence="3"/>
<evidence type="ECO:0000313" key="3">
    <source>
        <dbReference type="EMBL" id="MFC6905408.1"/>
    </source>
</evidence>
<keyword evidence="4" id="KW-1185">Reference proteome</keyword>
<keyword evidence="1 3" id="KW-0378">Hydrolase</keyword>